<dbReference type="GeneID" id="94835501"/>
<feature type="domain" description="DUF3447" evidence="1">
    <location>
        <begin position="213"/>
        <end position="284"/>
    </location>
</feature>
<organism evidence="2 3">
    <name type="scientific">Tritrichomonas foetus</name>
    <dbReference type="NCBI Taxonomy" id="1144522"/>
    <lineage>
        <taxon>Eukaryota</taxon>
        <taxon>Metamonada</taxon>
        <taxon>Parabasalia</taxon>
        <taxon>Tritrichomonadida</taxon>
        <taxon>Tritrichomonadidae</taxon>
        <taxon>Tritrichomonas</taxon>
    </lineage>
</organism>
<reference evidence="2" key="1">
    <citation type="submission" date="2016-10" db="EMBL/GenBank/DDBJ databases">
        <authorList>
            <person name="Benchimol M."/>
            <person name="Almeida L.G."/>
            <person name="Vasconcelos A.T."/>
            <person name="Perreira-Neves A."/>
            <person name="Rosa I.A."/>
            <person name="Tasca T."/>
            <person name="Bogo M.R."/>
            <person name="de Souza W."/>
        </authorList>
    </citation>
    <scope>NUCLEOTIDE SEQUENCE [LARGE SCALE GENOMIC DNA]</scope>
    <source>
        <strain evidence="2">K</strain>
    </source>
</reference>
<sequence>MERVLDQITTIQNTILSLNNMDDTNKLILKLHEENVVNNKESLYRLLKMLNIAFTIRPYQYQYYIHILEDAIPQIKQYFKPNEILTNRFNSFWSNDFIFDFMIKNGIYTEDNFVKKIGSIIKNNDENRSNSLGKDFFSSIQNDDINMFQDFFSQSNLSFDMKMEYNIDGYFDKTANVTWKLPQLIEYVAFCGSIKIFKFLWLNKANTKIPDLYYFSIAGGNSEIIHLVESINFDYNIQHLVVAAIEFHRNDVVQYLFNTKNFEILEGININISIEYNNIEILLYILDHPSITSELLATAIFSSILYCNIDILKYLIEAKKVNLNDKAVSKYLIIRAIRTKNTDIVRYLCGFKEIDLNDSDEIY</sequence>
<accession>A0A1J4KIJ0</accession>
<proteinExistence type="predicted"/>
<dbReference type="InterPro" id="IPR036770">
    <property type="entry name" value="Ankyrin_rpt-contain_sf"/>
</dbReference>
<evidence type="ECO:0000313" key="3">
    <source>
        <dbReference type="Proteomes" id="UP000179807"/>
    </source>
</evidence>
<dbReference type="Gene3D" id="1.25.40.20">
    <property type="entry name" value="Ankyrin repeat-containing domain"/>
    <property type="match status" value="1"/>
</dbReference>
<protein>
    <recommendedName>
        <fullName evidence="1">DUF3447 domain-containing protein</fullName>
    </recommendedName>
</protein>
<dbReference type="SUPFAM" id="SSF48403">
    <property type="entry name" value="Ankyrin repeat"/>
    <property type="match status" value="1"/>
</dbReference>
<dbReference type="AlphaFoldDB" id="A0A1J4KIJ0"/>
<dbReference type="PANTHER" id="PTHR24159">
    <property type="match status" value="1"/>
</dbReference>
<dbReference type="EMBL" id="MLAK01000595">
    <property type="protein sequence ID" value="OHT11043.1"/>
    <property type="molecule type" value="Genomic_DNA"/>
</dbReference>
<keyword evidence="3" id="KW-1185">Reference proteome</keyword>
<dbReference type="Proteomes" id="UP000179807">
    <property type="component" value="Unassembled WGS sequence"/>
</dbReference>
<comment type="caution">
    <text evidence="2">The sequence shown here is derived from an EMBL/GenBank/DDBJ whole genome shotgun (WGS) entry which is preliminary data.</text>
</comment>
<evidence type="ECO:0000313" key="2">
    <source>
        <dbReference type="EMBL" id="OHT11043.1"/>
    </source>
</evidence>
<dbReference type="RefSeq" id="XP_068364179.1">
    <property type="nucleotide sequence ID" value="XM_068500797.1"/>
</dbReference>
<evidence type="ECO:0000259" key="1">
    <source>
        <dbReference type="Pfam" id="PF11929"/>
    </source>
</evidence>
<dbReference type="InterPro" id="IPR020683">
    <property type="entry name" value="DUF3447"/>
</dbReference>
<dbReference type="PANTHER" id="PTHR24159:SF5">
    <property type="entry name" value="ANK_REP_REGION DOMAIN-CONTAINING PROTEIN"/>
    <property type="match status" value="1"/>
</dbReference>
<dbReference type="VEuPathDB" id="TrichDB:TRFO_19444"/>
<gene>
    <name evidence="2" type="ORF">TRFO_19444</name>
</gene>
<dbReference type="Pfam" id="PF11929">
    <property type="entry name" value="DUF3447"/>
    <property type="match status" value="1"/>
</dbReference>
<name>A0A1J4KIJ0_9EUKA</name>